<protein>
    <submittedName>
        <fullName evidence="2">11590_t:CDS:1</fullName>
    </submittedName>
</protein>
<dbReference type="Proteomes" id="UP000789831">
    <property type="component" value="Unassembled WGS sequence"/>
</dbReference>
<feature type="region of interest" description="Disordered" evidence="1">
    <location>
        <begin position="1"/>
        <end position="29"/>
    </location>
</feature>
<evidence type="ECO:0000313" key="3">
    <source>
        <dbReference type="Proteomes" id="UP000789831"/>
    </source>
</evidence>
<dbReference type="AlphaFoldDB" id="A0A9N9N248"/>
<dbReference type="EMBL" id="CAJVPL010017267">
    <property type="protein sequence ID" value="CAG8698320.1"/>
    <property type="molecule type" value="Genomic_DNA"/>
</dbReference>
<accession>A0A9N9N248</accession>
<reference evidence="2" key="1">
    <citation type="submission" date="2021-06" db="EMBL/GenBank/DDBJ databases">
        <authorList>
            <person name="Kallberg Y."/>
            <person name="Tangrot J."/>
            <person name="Rosling A."/>
        </authorList>
    </citation>
    <scope>NUCLEOTIDE SEQUENCE</scope>
    <source>
        <strain evidence="2">MT106</strain>
    </source>
</reference>
<name>A0A9N9N248_9GLOM</name>
<sequence>LQFDPSTLKISKEPQNGVQANSFPGRASLSGNKVRIESMPYDLSSFLVSRTRIVSFSHASTVGPFEPTTNTNLSSALNVKPEAVDDYQEKQFGFIKQGRDPKFYA</sequence>
<evidence type="ECO:0000256" key="1">
    <source>
        <dbReference type="SAM" id="MobiDB-lite"/>
    </source>
</evidence>
<proteinExistence type="predicted"/>
<feature type="compositionally biased region" description="Polar residues" evidence="1">
    <location>
        <begin position="1"/>
        <end position="22"/>
    </location>
</feature>
<feature type="non-terminal residue" evidence="2">
    <location>
        <position position="1"/>
    </location>
</feature>
<evidence type="ECO:0000313" key="2">
    <source>
        <dbReference type="EMBL" id="CAG8698320.1"/>
    </source>
</evidence>
<organism evidence="2 3">
    <name type="scientific">Ambispora gerdemannii</name>
    <dbReference type="NCBI Taxonomy" id="144530"/>
    <lineage>
        <taxon>Eukaryota</taxon>
        <taxon>Fungi</taxon>
        <taxon>Fungi incertae sedis</taxon>
        <taxon>Mucoromycota</taxon>
        <taxon>Glomeromycotina</taxon>
        <taxon>Glomeromycetes</taxon>
        <taxon>Archaeosporales</taxon>
        <taxon>Ambisporaceae</taxon>
        <taxon>Ambispora</taxon>
    </lineage>
</organism>
<comment type="caution">
    <text evidence="2">The sequence shown here is derived from an EMBL/GenBank/DDBJ whole genome shotgun (WGS) entry which is preliminary data.</text>
</comment>
<gene>
    <name evidence="2" type="ORF">AGERDE_LOCUS13379</name>
</gene>
<keyword evidence="3" id="KW-1185">Reference proteome</keyword>